<keyword evidence="1" id="KW-0808">Transferase</keyword>
<keyword evidence="2" id="KW-0548">Nucleotidyltransferase</keyword>
<proteinExistence type="predicted"/>
<dbReference type="SUPFAM" id="SSF56672">
    <property type="entry name" value="DNA/RNA polymerases"/>
    <property type="match status" value="1"/>
</dbReference>
<dbReference type="Proteomes" id="UP000383932">
    <property type="component" value="Unassembled WGS sequence"/>
</dbReference>
<dbReference type="InterPro" id="IPR000477">
    <property type="entry name" value="RT_dom"/>
</dbReference>
<dbReference type="EMBL" id="SSOP01000801">
    <property type="protein sequence ID" value="KAB5587761.1"/>
    <property type="molecule type" value="Genomic_DNA"/>
</dbReference>
<dbReference type="PANTHER" id="PTHR37984">
    <property type="entry name" value="PROTEIN CBG26694"/>
    <property type="match status" value="1"/>
</dbReference>
<dbReference type="CDD" id="cd01647">
    <property type="entry name" value="RT_LTR"/>
    <property type="match status" value="1"/>
</dbReference>
<evidence type="ECO:0000256" key="1">
    <source>
        <dbReference type="ARBA" id="ARBA00022679"/>
    </source>
</evidence>
<dbReference type="Gene3D" id="3.30.70.270">
    <property type="match status" value="2"/>
</dbReference>
<keyword evidence="4" id="KW-0255">Endonuclease</keyword>
<dbReference type="InterPro" id="IPR041373">
    <property type="entry name" value="RT_RNaseH"/>
</dbReference>
<dbReference type="GO" id="GO:0003964">
    <property type="term" value="F:RNA-directed DNA polymerase activity"/>
    <property type="evidence" value="ECO:0007669"/>
    <property type="project" value="UniProtKB-KW"/>
</dbReference>
<name>A0A5N5Q8L7_9AGAM</name>
<evidence type="ECO:0000256" key="7">
    <source>
        <dbReference type="SAM" id="MobiDB-lite"/>
    </source>
</evidence>
<evidence type="ECO:0000313" key="9">
    <source>
        <dbReference type="EMBL" id="KAB5587761.1"/>
    </source>
</evidence>
<evidence type="ECO:0000256" key="3">
    <source>
        <dbReference type="ARBA" id="ARBA00022722"/>
    </source>
</evidence>
<dbReference type="InterPro" id="IPR043128">
    <property type="entry name" value="Rev_trsase/Diguanyl_cyclase"/>
</dbReference>
<dbReference type="CDD" id="cd09274">
    <property type="entry name" value="RNase_HI_RT_Ty3"/>
    <property type="match status" value="1"/>
</dbReference>
<accession>A0A5N5Q8L7</accession>
<feature type="region of interest" description="Disordered" evidence="7">
    <location>
        <begin position="289"/>
        <end position="313"/>
    </location>
</feature>
<evidence type="ECO:0000256" key="4">
    <source>
        <dbReference type="ARBA" id="ARBA00022759"/>
    </source>
</evidence>
<dbReference type="InterPro" id="IPR043502">
    <property type="entry name" value="DNA/RNA_pol_sf"/>
</dbReference>
<evidence type="ECO:0000256" key="6">
    <source>
        <dbReference type="ARBA" id="ARBA00022918"/>
    </source>
</evidence>
<evidence type="ECO:0000256" key="5">
    <source>
        <dbReference type="ARBA" id="ARBA00022801"/>
    </source>
</evidence>
<dbReference type="PANTHER" id="PTHR37984:SF5">
    <property type="entry name" value="PROTEIN NYNRIN-LIKE"/>
    <property type="match status" value="1"/>
</dbReference>
<dbReference type="FunFam" id="3.30.70.270:FF:000020">
    <property type="entry name" value="Transposon Tf2-6 polyprotein-like Protein"/>
    <property type="match status" value="1"/>
</dbReference>
<dbReference type="PROSITE" id="PS50878">
    <property type="entry name" value="RT_POL"/>
    <property type="match status" value="1"/>
</dbReference>
<sequence length="313" mass="36090">MPFGLTNAPAVFQRLMNDIFHDLLDIYVIVYLDDIIIFSNSKEEHLLHVKEVLHHLEANQLFCNPDKCFFLRDHIGYISLTITPEGISMEQEKVKAIREWPTPSTVKQVQSFLGFANFYRCFVHNLSSLARPLTSLTQKSQPWTWGEAQQATFAIKVEISKEPTLTHPNTNKPYFLEIHASGTAMGAVLSQRGEDGRLHPVAFMSSSFSPAEMNYDTHNKEQLVLVQAFEDWRIFLEGTEQPVPVFTDHRNLEDWKTARTFNYRHARWYLTLASYNFVFAFRPGKQSGKLDTLSRRADHADLEPSPQLMLPEE</sequence>
<dbReference type="OrthoDB" id="2446696at2759"/>
<dbReference type="Pfam" id="PF17917">
    <property type="entry name" value="RT_RNaseH"/>
    <property type="match status" value="1"/>
</dbReference>
<feature type="domain" description="Reverse transcriptase" evidence="8">
    <location>
        <begin position="1"/>
        <end position="82"/>
    </location>
</feature>
<gene>
    <name evidence="9" type="ORF">CTheo_8798</name>
</gene>
<protein>
    <submittedName>
        <fullName evidence="9">Retrotransposable element Tf2</fullName>
    </submittedName>
</protein>
<keyword evidence="3" id="KW-0540">Nuclease</keyword>
<dbReference type="Pfam" id="PF00078">
    <property type="entry name" value="RVT_1"/>
    <property type="match status" value="1"/>
</dbReference>
<keyword evidence="10" id="KW-1185">Reference proteome</keyword>
<dbReference type="FunFam" id="3.30.70.270:FF:000003">
    <property type="entry name" value="Transposon Ty3-G Gag-Pol polyprotein"/>
    <property type="match status" value="1"/>
</dbReference>
<keyword evidence="6" id="KW-0695">RNA-directed DNA polymerase</keyword>
<evidence type="ECO:0000259" key="8">
    <source>
        <dbReference type="PROSITE" id="PS50878"/>
    </source>
</evidence>
<dbReference type="Gene3D" id="3.10.20.370">
    <property type="match status" value="1"/>
</dbReference>
<comment type="caution">
    <text evidence="9">The sequence shown here is derived from an EMBL/GenBank/DDBJ whole genome shotgun (WGS) entry which is preliminary data.</text>
</comment>
<keyword evidence="5" id="KW-0378">Hydrolase</keyword>
<evidence type="ECO:0000313" key="10">
    <source>
        <dbReference type="Proteomes" id="UP000383932"/>
    </source>
</evidence>
<dbReference type="GO" id="GO:0016787">
    <property type="term" value="F:hydrolase activity"/>
    <property type="evidence" value="ECO:0007669"/>
    <property type="project" value="UniProtKB-KW"/>
</dbReference>
<evidence type="ECO:0000256" key="2">
    <source>
        <dbReference type="ARBA" id="ARBA00022695"/>
    </source>
</evidence>
<organism evidence="9 10">
    <name type="scientific">Ceratobasidium theobromae</name>
    <dbReference type="NCBI Taxonomy" id="1582974"/>
    <lineage>
        <taxon>Eukaryota</taxon>
        <taxon>Fungi</taxon>
        <taxon>Dikarya</taxon>
        <taxon>Basidiomycota</taxon>
        <taxon>Agaricomycotina</taxon>
        <taxon>Agaricomycetes</taxon>
        <taxon>Cantharellales</taxon>
        <taxon>Ceratobasidiaceae</taxon>
        <taxon>Ceratobasidium</taxon>
    </lineage>
</organism>
<feature type="compositionally biased region" description="Basic and acidic residues" evidence="7">
    <location>
        <begin position="292"/>
        <end position="302"/>
    </location>
</feature>
<dbReference type="GO" id="GO:0004519">
    <property type="term" value="F:endonuclease activity"/>
    <property type="evidence" value="ECO:0007669"/>
    <property type="project" value="UniProtKB-KW"/>
</dbReference>
<dbReference type="AlphaFoldDB" id="A0A5N5Q8L7"/>
<dbReference type="InterPro" id="IPR050951">
    <property type="entry name" value="Retrovirus_Pol_polyprotein"/>
</dbReference>
<reference evidence="9 10" key="1">
    <citation type="journal article" date="2019" name="Fungal Biol. Biotechnol.">
        <title>Draft genome sequence of fastidious pathogen Ceratobasidium theobromae, which causes vascular-streak dieback in Theobroma cacao.</title>
        <authorList>
            <person name="Ali S.S."/>
            <person name="Asman A."/>
            <person name="Shao J."/>
            <person name="Firmansyah A.P."/>
            <person name="Susilo A.W."/>
            <person name="Rosmana A."/>
            <person name="McMahon P."/>
            <person name="Junaid M."/>
            <person name="Guest D."/>
            <person name="Kheng T.Y."/>
            <person name="Meinhardt L.W."/>
            <person name="Bailey B.A."/>
        </authorList>
    </citation>
    <scope>NUCLEOTIDE SEQUENCE [LARGE SCALE GENOMIC DNA]</scope>
    <source>
        <strain evidence="9 10">CT2</strain>
    </source>
</reference>